<dbReference type="Gene3D" id="3.40.50.300">
    <property type="entry name" value="P-loop containing nucleotide triphosphate hydrolases"/>
    <property type="match status" value="1"/>
</dbReference>
<keyword evidence="1" id="KW-0808">Transferase</keyword>
<keyword evidence="2" id="KW-1185">Reference proteome</keyword>
<protein>
    <submittedName>
        <fullName evidence="1">Cytidylate kinase</fullName>
    </submittedName>
</protein>
<dbReference type="Pfam" id="PF13189">
    <property type="entry name" value="Cytidylate_kin2"/>
    <property type="match status" value="1"/>
</dbReference>
<dbReference type="OrthoDB" id="87655at2"/>
<evidence type="ECO:0000313" key="2">
    <source>
        <dbReference type="Proteomes" id="UP000184050"/>
    </source>
</evidence>
<organism evidence="1 2">
    <name type="scientific">Tangfeifania diversioriginum</name>
    <dbReference type="NCBI Taxonomy" id="1168035"/>
    <lineage>
        <taxon>Bacteria</taxon>
        <taxon>Pseudomonadati</taxon>
        <taxon>Bacteroidota</taxon>
        <taxon>Bacteroidia</taxon>
        <taxon>Marinilabiliales</taxon>
        <taxon>Prolixibacteraceae</taxon>
        <taxon>Tangfeifania</taxon>
    </lineage>
</organism>
<evidence type="ECO:0000313" key="1">
    <source>
        <dbReference type="EMBL" id="SHI67089.1"/>
    </source>
</evidence>
<dbReference type="Proteomes" id="UP000184050">
    <property type="component" value="Unassembled WGS sequence"/>
</dbReference>
<dbReference type="InterPro" id="IPR027417">
    <property type="entry name" value="P-loop_NTPase"/>
</dbReference>
<name>A0A1M6D1L7_9BACT</name>
<reference evidence="1 2" key="1">
    <citation type="submission" date="2016-11" db="EMBL/GenBank/DDBJ databases">
        <authorList>
            <person name="Jaros S."/>
            <person name="Januszkiewicz K."/>
            <person name="Wedrychowicz H."/>
        </authorList>
    </citation>
    <scope>NUCLEOTIDE SEQUENCE [LARGE SCALE GENOMIC DNA]</scope>
    <source>
        <strain evidence="1 2">DSM 27063</strain>
    </source>
</reference>
<keyword evidence="1" id="KW-0418">Kinase</keyword>
<dbReference type="GO" id="GO:0016301">
    <property type="term" value="F:kinase activity"/>
    <property type="evidence" value="ECO:0007669"/>
    <property type="project" value="UniProtKB-KW"/>
</dbReference>
<dbReference type="RefSeq" id="WP_073165970.1">
    <property type="nucleotide sequence ID" value="NZ_FQZE01000004.1"/>
</dbReference>
<sequence length="238" mass="27413">MSNALLTYLGKRMGTDRFSEQISGPPGPIITISREVGCNGVKLANKLATSLNSKNMAPTWKVLSKEVFYESARELDLEPEKVSRILRQDKYTFNDILNAFGTRKYKSEKKVVKTVTEVIRTFALDGFCIIVGRAGHFIAHDIKNALHLRLVAPLEYRIKTIIENNRLNREEAIEFIEMVEKERMAFRKSIGNVPCEEDCFDLFINRASFDDEKTIELIELAVEKKEILKDYSTRMNYY</sequence>
<dbReference type="AlphaFoldDB" id="A0A1M6D1L7"/>
<dbReference type="STRING" id="1168035.SAMN05444280_104166"/>
<proteinExistence type="predicted"/>
<gene>
    <name evidence="1" type="ORF">SAMN05444280_104166</name>
</gene>
<accession>A0A1M6D1L7</accession>
<dbReference type="EMBL" id="FQZE01000004">
    <property type="protein sequence ID" value="SHI67089.1"/>
    <property type="molecule type" value="Genomic_DNA"/>
</dbReference>